<sequence>MYSRQITQAPKKLIRNGKPLFGTYSGLTEKLDIKGVKFPFGIIPLPTFITNFAIRSQLFVAFNTENYIGQIAFFDAKLFGYCEVVFWDTQTNAKSVYNAFIGPRKRLIPKNLKKGICICFKKSHYIKIGWNRAHKRISMFFSLAGNPSRPNAGALLTANTDDSTDIISVMPAPTLRRCSATWLNTFSVHGNFFVNKDSKAKLSNNCSGYAIISINRCYYKLHVKYNNVTGLGNYDNRRLSFRLTTSSFDARNTNNCNSNFLFLDKEVTPLPQVFITHPFGMDKRWIIQDTENMIDLTFTPVSENLRKMNTVVFRTVYHTIYGFFEGTLLTKDGEKLFLKSFPGIVQATMLRL</sequence>
<name>A0A975F2X2_9SPIR</name>
<dbReference type="Proteomes" id="UP000671908">
    <property type="component" value="Chromosome"/>
</dbReference>
<accession>A0A975F2X2</accession>
<evidence type="ECO:0000313" key="2">
    <source>
        <dbReference type="Proteomes" id="UP000671908"/>
    </source>
</evidence>
<proteinExistence type="predicted"/>
<keyword evidence="2" id="KW-1185">Reference proteome</keyword>
<dbReference type="PANTHER" id="PTHR35868:SF3">
    <property type="entry name" value="DUF2804 DOMAIN-CONTAINING PROTEIN"/>
    <property type="match status" value="1"/>
</dbReference>
<reference evidence="1 2" key="1">
    <citation type="journal article" date="2021" name="Microbiol. Resour. Announc.">
        <title>Complete Genome Sequences of Three Human Oral Treponema parvum Isolates.</title>
        <authorList>
            <person name="Zeng H."/>
            <person name="Watt R.M."/>
        </authorList>
    </citation>
    <scope>NUCLEOTIDE SEQUENCE [LARGE SCALE GENOMIC DNA]</scope>
    <source>
        <strain evidence="1 2">ATCC 700770</strain>
    </source>
</reference>
<evidence type="ECO:0000313" key="1">
    <source>
        <dbReference type="EMBL" id="QTQ13119.1"/>
    </source>
</evidence>
<dbReference type="Pfam" id="PF10974">
    <property type="entry name" value="DUF2804"/>
    <property type="match status" value="1"/>
</dbReference>
<dbReference type="RefSeq" id="WP_210119847.1">
    <property type="nucleotide sequence ID" value="NZ_CP054142.1"/>
</dbReference>
<dbReference type="EMBL" id="CP054142">
    <property type="protein sequence ID" value="QTQ13119.1"/>
    <property type="molecule type" value="Genomic_DNA"/>
</dbReference>
<dbReference type="PANTHER" id="PTHR35868">
    <property type="entry name" value="DUF2804 DOMAIN-CONTAINING PROTEIN-RELATED"/>
    <property type="match status" value="1"/>
</dbReference>
<protein>
    <submittedName>
        <fullName evidence="1">DUF2804 family protein</fullName>
    </submittedName>
</protein>
<dbReference type="KEGG" id="tpav:HRQ91_00875"/>
<organism evidence="1 2">
    <name type="scientific">Treponema parvum</name>
    <dbReference type="NCBI Taxonomy" id="138851"/>
    <lineage>
        <taxon>Bacteria</taxon>
        <taxon>Pseudomonadati</taxon>
        <taxon>Spirochaetota</taxon>
        <taxon>Spirochaetia</taxon>
        <taxon>Spirochaetales</taxon>
        <taxon>Treponemataceae</taxon>
        <taxon>Treponema</taxon>
    </lineage>
</organism>
<gene>
    <name evidence="1" type="ORF">HRQ91_00875</name>
</gene>
<dbReference type="InterPro" id="IPR021243">
    <property type="entry name" value="DUF2804"/>
</dbReference>
<dbReference type="AlphaFoldDB" id="A0A975F2X2"/>